<proteinExistence type="inferred from homology"/>
<evidence type="ECO:0000313" key="5">
    <source>
        <dbReference type="Proteomes" id="UP000243978"/>
    </source>
</evidence>
<dbReference type="PANTHER" id="PTHR33643:SF1">
    <property type="entry name" value="UREASE ACCESSORY PROTEIN D"/>
    <property type="match status" value="1"/>
</dbReference>
<keyword evidence="5" id="KW-1185">Reference proteome</keyword>
<dbReference type="HAMAP" id="MF_01384">
    <property type="entry name" value="UreD"/>
    <property type="match status" value="1"/>
</dbReference>
<dbReference type="AlphaFoldDB" id="A0A2T6BHV1"/>
<protein>
    <recommendedName>
        <fullName evidence="3">Urease accessory protein UreD</fullName>
    </recommendedName>
</protein>
<keyword evidence="3" id="KW-0963">Cytoplasm</keyword>
<dbReference type="EMBL" id="QBKS01000001">
    <property type="protein sequence ID" value="PTX55634.1"/>
    <property type="molecule type" value="Genomic_DNA"/>
</dbReference>
<reference evidence="4 5" key="1">
    <citation type="submission" date="2018-04" db="EMBL/GenBank/DDBJ databases">
        <title>Genomic Encyclopedia of Archaeal and Bacterial Type Strains, Phase II (KMG-II): from individual species to whole genera.</title>
        <authorList>
            <person name="Goeker M."/>
        </authorList>
    </citation>
    <scope>NUCLEOTIDE SEQUENCE [LARGE SCALE GENOMIC DNA]</scope>
    <source>
        <strain evidence="4 5">DSM 100977</strain>
    </source>
</reference>
<dbReference type="Pfam" id="PF01774">
    <property type="entry name" value="UreD"/>
    <property type="match status" value="1"/>
</dbReference>
<comment type="function">
    <text evidence="3">Required for maturation of urease via the functional incorporation of the urease nickel metallocenter.</text>
</comment>
<evidence type="ECO:0000313" key="4">
    <source>
        <dbReference type="EMBL" id="PTX55634.1"/>
    </source>
</evidence>
<evidence type="ECO:0000256" key="1">
    <source>
        <dbReference type="ARBA" id="ARBA00007177"/>
    </source>
</evidence>
<comment type="similarity">
    <text evidence="1 3">Belongs to the UreD family.</text>
</comment>
<evidence type="ECO:0000256" key="2">
    <source>
        <dbReference type="ARBA" id="ARBA00023186"/>
    </source>
</evidence>
<organism evidence="4 5">
    <name type="scientific">Litoreibacter ponti</name>
    <dbReference type="NCBI Taxonomy" id="1510457"/>
    <lineage>
        <taxon>Bacteria</taxon>
        <taxon>Pseudomonadati</taxon>
        <taxon>Pseudomonadota</taxon>
        <taxon>Alphaproteobacteria</taxon>
        <taxon>Rhodobacterales</taxon>
        <taxon>Roseobacteraceae</taxon>
        <taxon>Litoreibacter</taxon>
    </lineage>
</organism>
<keyword evidence="2 3" id="KW-0143">Chaperone</keyword>
<dbReference type="Proteomes" id="UP000243978">
    <property type="component" value="Unassembled WGS sequence"/>
</dbReference>
<gene>
    <name evidence="3" type="primary">ureD</name>
    <name evidence="4" type="ORF">C8N43_0273</name>
</gene>
<name>A0A2T6BHV1_9RHOB</name>
<accession>A0A2T6BHV1</accession>
<dbReference type="GO" id="GO:0016151">
    <property type="term" value="F:nickel cation binding"/>
    <property type="evidence" value="ECO:0007669"/>
    <property type="project" value="UniProtKB-UniRule"/>
</dbReference>
<keyword evidence="3" id="KW-0996">Nickel insertion</keyword>
<evidence type="ECO:0000256" key="3">
    <source>
        <dbReference type="HAMAP-Rule" id="MF_01384"/>
    </source>
</evidence>
<dbReference type="GO" id="GO:0005737">
    <property type="term" value="C:cytoplasm"/>
    <property type="evidence" value="ECO:0007669"/>
    <property type="project" value="UniProtKB-SubCell"/>
</dbReference>
<sequence>MDAVAHQRVRGRASVAIGAGLRGLHQSGAAKVMLPKVHGPVPEVVFLNTAGGITGGDRLDYALTVEPAAQVVATTQTAERVYASAGGFGEVAVDLKVGAGARLDWLPQEVIAYEGGRLSRSLSVALAADATFLFVELLALGRHAMGEHLSDVILRDARDVRRDGRLIYAEPLEVTAGLLGFEGASGLRGAGAIASLGLFGADAPLLAEAARAVEMESVTAAVSGWDDKLIIRAHAGDSWPLRRYVAQVLHVLRGGAALPRVWQI</sequence>
<comment type="subcellular location">
    <subcellularLocation>
        <location evidence="3">Cytoplasm</location>
    </subcellularLocation>
</comment>
<comment type="subunit">
    <text evidence="3">UreD, UreF and UreG form a complex that acts as a GTP-hydrolysis-dependent molecular chaperone, activating the urease apoprotein by helping to assemble the nickel containing metallocenter of UreC. The UreE protein probably delivers the nickel.</text>
</comment>
<dbReference type="InterPro" id="IPR002669">
    <property type="entry name" value="UreD"/>
</dbReference>
<comment type="caution">
    <text evidence="4">The sequence shown here is derived from an EMBL/GenBank/DDBJ whole genome shotgun (WGS) entry which is preliminary data.</text>
</comment>
<dbReference type="PANTHER" id="PTHR33643">
    <property type="entry name" value="UREASE ACCESSORY PROTEIN D"/>
    <property type="match status" value="1"/>
</dbReference>